<accession>A0A8B6CN62</accession>
<keyword evidence="2" id="KW-1185">Reference proteome</keyword>
<dbReference type="Gene3D" id="2.120.10.30">
    <property type="entry name" value="TolB, C-terminal domain"/>
    <property type="match status" value="1"/>
</dbReference>
<proteinExistence type="predicted"/>
<dbReference type="EMBL" id="UYJE01001996">
    <property type="protein sequence ID" value="VDI07045.1"/>
    <property type="molecule type" value="Genomic_DNA"/>
</dbReference>
<sequence>MTPNNDLLIVTEATRLKQIKSQASKITDTIFDFEPYEPVIIHVTRKYKIIVGVLNTWDNTYLVFVMNPEGNKERVYGDDPTKDVSFTQTLSITDTSNDNIFVIDTTNDEEFYGNVKVLGVDDIINTYSGHSAINTEHAPFTPSCLSTTPADNVIIADTNRNALHILNASGELITYIRTADRGITFPRSLCIAMAGQFCILYIGTSVGRTSKDNGKLYKLNITGI</sequence>
<organism evidence="1 2">
    <name type="scientific">Mytilus galloprovincialis</name>
    <name type="common">Mediterranean mussel</name>
    <dbReference type="NCBI Taxonomy" id="29158"/>
    <lineage>
        <taxon>Eukaryota</taxon>
        <taxon>Metazoa</taxon>
        <taxon>Spiralia</taxon>
        <taxon>Lophotrochozoa</taxon>
        <taxon>Mollusca</taxon>
        <taxon>Bivalvia</taxon>
        <taxon>Autobranchia</taxon>
        <taxon>Pteriomorphia</taxon>
        <taxon>Mytilida</taxon>
        <taxon>Mytiloidea</taxon>
        <taxon>Mytilidae</taxon>
        <taxon>Mytilinae</taxon>
        <taxon>Mytilus</taxon>
    </lineage>
</organism>
<dbReference type="InterPro" id="IPR011042">
    <property type="entry name" value="6-blade_b-propeller_TolB-like"/>
</dbReference>
<gene>
    <name evidence="1" type="ORF">MGAL_10B075694</name>
</gene>
<dbReference type="AlphaFoldDB" id="A0A8B6CN62"/>
<dbReference type="SUPFAM" id="SSF101898">
    <property type="entry name" value="NHL repeat"/>
    <property type="match status" value="1"/>
</dbReference>
<reference evidence="1" key="1">
    <citation type="submission" date="2018-11" db="EMBL/GenBank/DDBJ databases">
        <authorList>
            <person name="Alioto T."/>
            <person name="Alioto T."/>
        </authorList>
    </citation>
    <scope>NUCLEOTIDE SEQUENCE</scope>
</reference>
<name>A0A8B6CN62_MYTGA</name>
<evidence type="ECO:0000313" key="1">
    <source>
        <dbReference type="EMBL" id="VDI07045.1"/>
    </source>
</evidence>
<protein>
    <submittedName>
        <fullName evidence="1">Uncharacterized protein</fullName>
    </submittedName>
</protein>
<comment type="caution">
    <text evidence="1">The sequence shown here is derived from an EMBL/GenBank/DDBJ whole genome shotgun (WGS) entry which is preliminary data.</text>
</comment>
<dbReference type="Proteomes" id="UP000596742">
    <property type="component" value="Unassembled WGS sequence"/>
</dbReference>
<evidence type="ECO:0000313" key="2">
    <source>
        <dbReference type="Proteomes" id="UP000596742"/>
    </source>
</evidence>
<dbReference type="OrthoDB" id="264520at2759"/>